<dbReference type="Proteomes" id="UP001629745">
    <property type="component" value="Unassembled WGS sequence"/>
</dbReference>
<dbReference type="RefSeq" id="WP_420162504.1">
    <property type="nucleotide sequence ID" value="NZ_JBDLNV010000001.1"/>
</dbReference>
<evidence type="ECO:0000313" key="3">
    <source>
        <dbReference type="Proteomes" id="UP001629745"/>
    </source>
</evidence>
<protein>
    <submittedName>
        <fullName evidence="2">Transporter small subunit</fullName>
    </submittedName>
</protein>
<comment type="caution">
    <text evidence="2">The sequence shown here is derived from an EMBL/GenBank/DDBJ whole genome shotgun (WGS) entry which is preliminary data.</text>
</comment>
<evidence type="ECO:0000313" key="2">
    <source>
        <dbReference type="EMBL" id="MFM1721897.1"/>
    </source>
</evidence>
<proteinExistence type="predicted"/>
<organism evidence="2 3">
    <name type="scientific">Rhodococcus parequi</name>
    <dbReference type="NCBI Taxonomy" id="3137122"/>
    <lineage>
        <taxon>Bacteria</taxon>
        <taxon>Bacillati</taxon>
        <taxon>Actinomycetota</taxon>
        <taxon>Actinomycetes</taxon>
        <taxon>Mycobacteriales</taxon>
        <taxon>Nocardiaceae</taxon>
        <taxon>Rhodococcus</taxon>
    </lineage>
</organism>
<dbReference type="NCBIfam" id="NF038354">
    <property type="entry name" value="trnsprt_adja_43"/>
    <property type="match status" value="1"/>
</dbReference>
<dbReference type="EMBL" id="JBDLNV010000001">
    <property type="protein sequence ID" value="MFM1721897.1"/>
    <property type="molecule type" value="Genomic_DNA"/>
</dbReference>
<accession>A0ABW9F8W7</accession>
<reference evidence="2 3" key="1">
    <citation type="submission" date="2023-11" db="EMBL/GenBank/DDBJ databases">
        <authorList>
            <person name="Val-Calvo J."/>
            <person name="Scortti M."/>
            <person name="Vazquez-Boland J."/>
        </authorList>
    </citation>
    <scope>NUCLEOTIDE SEQUENCE [LARGE SCALE GENOMIC DNA]</scope>
    <source>
        <strain evidence="2 3">PAM 2766</strain>
    </source>
</reference>
<sequence length="43" mass="4728">MNAVVLTAYVLIWPVLVAATLFVITRGAVREWVAARRSGEDLV</sequence>
<keyword evidence="1" id="KW-1133">Transmembrane helix</keyword>
<keyword evidence="1" id="KW-0812">Transmembrane</keyword>
<keyword evidence="1" id="KW-0472">Membrane</keyword>
<evidence type="ECO:0000256" key="1">
    <source>
        <dbReference type="SAM" id="Phobius"/>
    </source>
</evidence>
<dbReference type="InterPro" id="IPR049820">
    <property type="entry name" value="Trnsprt_adja_ssu-like"/>
</dbReference>
<feature type="transmembrane region" description="Helical" evidence="1">
    <location>
        <begin position="6"/>
        <end position="29"/>
    </location>
</feature>
<keyword evidence="3" id="KW-1185">Reference proteome</keyword>
<name>A0ABW9F8W7_9NOCA</name>
<gene>
    <name evidence="2" type="ORF">ABEU20_000433</name>
</gene>